<evidence type="ECO:0000256" key="2">
    <source>
        <dbReference type="RuleBase" id="RU004241"/>
    </source>
</evidence>
<dbReference type="EMBL" id="PQIB02000018">
    <property type="protein sequence ID" value="RLM55507.1"/>
    <property type="molecule type" value="Genomic_DNA"/>
</dbReference>
<protein>
    <submittedName>
        <fullName evidence="5">Peroxidase P7-like</fullName>
    </submittedName>
</protein>
<feature type="compositionally biased region" description="Basic residues" evidence="3">
    <location>
        <begin position="102"/>
        <end position="111"/>
    </location>
</feature>
<comment type="caution">
    <text evidence="5">The sequence shown here is derived from an EMBL/GenBank/DDBJ whole genome shotgun (WGS) entry which is preliminary data.</text>
</comment>
<gene>
    <name evidence="5" type="ORF">C2845_PM10G11910</name>
</gene>
<comment type="similarity">
    <text evidence="2">Belongs to the peroxidase family.</text>
</comment>
<evidence type="ECO:0000256" key="1">
    <source>
        <dbReference type="ARBA" id="ARBA00022837"/>
    </source>
</evidence>
<dbReference type="InterPro" id="IPR010255">
    <property type="entry name" value="Haem_peroxidase_sf"/>
</dbReference>
<dbReference type="AlphaFoldDB" id="A0A3L6PD68"/>
<dbReference type="Gene3D" id="1.10.520.10">
    <property type="match status" value="1"/>
</dbReference>
<keyword evidence="6" id="KW-1185">Reference proteome</keyword>
<feature type="region of interest" description="Disordered" evidence="3">
    <location>
        <begin position="1"/>
        <end position="29"/>
    </location>
</feature>
<sequence>MTRDRANTSRTIARAHAYSRSAGAGTRTKAAGEAAVVSVLLDDATPFVESEDSKPNDSLRGFDVIDEIKSHLEHSCPATVSGRRRPSRGTDVERAARPQGLARRRQGYRRE</sequence>
<accession>A0A3L6PD68</accession>
<dbReference type="GO" id="GO:0006979">
    <property type="term" value="P:response to oxidative stress"/>
    <property type="evidence" value="ECO:0007669"/>
    <property type="project" value="InterPro"/>
</dbReference>
<feature type="region of interest" description="Disordered" evidence="3">
    <location>
        <begin position="75"/>
        <end position="111"/>
    </location>
</feature>
<dbReference type="PROSITE" id="PS50873">
    <property type="entry name" value="PEROXIDASE_4"/>
    <property type="match status" value="1"/>
</dbReference>
<evidence type="ECO:0000256" key="3">
    <source>
        <dbReference type="SAM" id="MobiDB-lite"/>
    </source>
</evidence>
<dbReference type="Proteomes" id="UP000275267">
    <property type="component" value="Unassembled WGS sequence"/>
</dbReference>
<name>A0A3L6PD68_PANMI</name>
<dbReference type="SUPFAM" id="SSF48113">
    <property type="entry name" value="Heme-dependent peroxidases"/>
    <property type="match status" value="1"/>
</dbReference>
<dbReference type="InterPro" id="IPR002016">
    <property type="entry name" value="Haem_peroxidase"/>
</dbReference>
<feature type="domain" description="Plant heme peroxidase family profile" evidence="4">
    <location>
        <begin position="38"/>
        <end position="81"/>
    </location>
</feature>
<dbReference type="GO" id="GO:0004601">
    <property type="term" value="F:peroxidase activity"/>
    <property type="evidence" value="ECO:0007669"/>
    <property type="project" value="UniProtKB-KW"/>
</dbReference>
<dbReference type="STRING" id="4540.A0A3L6PD68"/>
<dbReference type="OrthoDB" id="2113341at2759"/>
<dbReference type="Pfam" id="PF00141">
    <property type="entry name" value="peroxidase"/>
    <property type="match status" value="1"/>
</dbReference>
<evidence type="ECO:0000259" key="4">
    <source>
        <dbReference type="PROSITE" id="PS50873"/>
    </source>
</evidence>
<proteinExistence type="inferred from homology"/>
<keyword evidence="1" id="KW-0106">Calcium</keyword>
<evidence type="ECO:0000313" key="5">
    <source>
        <dbReference type="EMBL" id="RLM55507.1"/>
    </source>
</evidence>
<organism evidence="5 6">
    <name type="scientific">Panicum miliaceum</name>
    <name type="common">Proso millet</name>
    <name type="synonym">Broomcorn millet</name>
    <dbReference type="NCBI Taxonomy" id="4540"/>
    <lineage>
        <taxon>Eukaryota</taxon>
        <taxon>Viridiplantae</taxon>
        <taxon>Streptophyta</taxon>
        <taxon>Embryophyta</taxon>
        <taxon>Tracheophyta</taxon>
        <taxon>Spermatophyta</taxon>
        <taxon>Magnoliopsida</taxon>
        <taxon>Liliopsida</taxon>
        <taxon>Poales</taxon>
        <taxon>Poaceae</taxon>
        <taxon>PACMAD clade</taxon>
        <taxon>Panicoideae</taxon>
        <taxon>Panicodae</taxon>
        <taxon>Paniceae</taxon>
        <taxon>Panicinae</taxon>
        <taxon>Panicum</taxon>
        <taxon>Panicum sect. Panicum</taxon>
    </lineage>
</organism>
<reference evidence="6" key="1">
    <citation type="journal article" date="2019" name="Nat. Commun.">
        <title>The genome of broomcorn millet.</title>
        <authorList>
            <person name="Zou C."/>
            <person name="Miki D."/>
            <person name="Li D."/>
            <person name="Tang Q."/>
            <person name="Xiao L."/>
            <person name="Rajput S."/>
            <person name="Deng P."/>
            <person name="Jia W."/>
            <person name="Huang R."/>
            <person name="Zhang M."/>
            <person name="Sun Y."/>
            <person name="Hu J."/>
            <person name="Fu X."/>
            <person name="Schnable P.S."/>
            <person name="Li F."/>
            <person name="Zhang H."/>
            <person name="Feng B."/>
            <person name="Zhu X."/>
            <person name="Liu R."/>
            <person name="Schnable J.C."/>
            <person name="Zhu J.-K."/>
            <person name="Zhang H."/>
        </authorList>
    </citation>
    <scope>NUCLEOTIDE SEQUENCE [LARGE SCALE GENOMIC DNA]</scope>
</reference>
<dbReference type="GO" id="GO:0020037">
    <property type="term" value="F:heme binding"/>
    <property type="evidence" value="ECO:0007669"/>
    <property type="project" value="InterPro"/>
</dbReference>
<evidence type="ECO:0000313" key="6">
    <source>
        <dbReference type="Proteomes" id="UP000275267"/>
    </source>
</evidence>